<dbReference type="Pfam" id="PF03466">
    <property type="entry name" value="LysR_substrate"/>
    <property type="match status" value="1"/>
</dbReference>
<evidence type="ECO:0000256" key="1">
    <source>
        <dbReference type="ARBA" id="ARBA00009437"/>
    </source>
</evidence>
<organism evidence="6 7">
    <name type="scientific">Saccharopolyspora oryzae</name>
    <dbReference type="NCBI Taxonomy" id="2997343"/>
    <lineage>
        <taxon>Bacteria</taxon>
        <taxon>Bacillati</taxon>
        <taxon>Actinomycetota</taxon>
        <taxon>Actinomycetes</taxon>
        <taxon>Pseudonocardiales</taxon>
        <taxon>Pseudonocardiaceae</taxon>
        <taxon>Saccharopolyspora</taxon>
    </lineage>
</organism>
<dbReference type="Proteomes" id="UP001210380">
    <property type="component" value="Unassembled WGS sequence"/>
</dbReference>
<keyword evidence="3" id="KW-0238">DNA-binding</keyword>
<reference evidence="6 7" key="1">
    <citation type="submission" date="2022-11" db="EMBL/GenBank/DDBJ databases">
        <title>Draft genome sequence of Saccharopolyspora sp. WRP15-2 isolated from rhizosphere soils of wild rice in Thailand.</title>
        <authorList>
            <person name="Duangmal K."/>
            <person name="Kammanee S."/>
            <person name="Muangham S."/>
        </authorList>
    </citation>
    <scope>NUCLEOTIDE SEQUENCE [LARGE SCALE GENOMIC DNA]</scope>
    <source>
        <strain evidence="6 7">WRP15-2</strain>
    </source>
</reference>
<accession>A0ABT4V7F0</accession>
<dbReference type="EMBL" id="JAQGLA010000079">
    <property type="protein sequence ID" value="MDA3629879.1"/>
    <property type="molecule type" value="Genomic_DNA"/>
</dbReference>
<dbReference type="Gene3D" id="1.10.10.10">
    <property type="entry name" value="Winged helix-like DNA-binding domain superfamily/Winged helix DNA-binding domain"/>
    <property type="match status" value="1"/>
</dbReference>
<dbReference type="PANTHER" id="PTHR30346:SF0">
    <property type="entry name" value="HCA OPERON TRANSCRIPTIONAL ACTIVATOR HCAR"/>
    <property type="match status" value="1"/>
</dbReference>
<evidence type="ECO:0000313" key="7">
    <source>
        <dbReference type="Proteomes" id="UP001210380"/>
    </source>
</evidence>
<dbReference type="InterPro" id="IPR000847">
    <property type="entry name" value="LysR_HTH_N"/>
</dbReference>
<keyword evidence="7" id="KW-1185">Reference proteome</keyword>
<dbReference type="Gene3D" id="3.40.190.10">
    <property type="entry name" value="Periplasmic binding protein-like II"/>
    <property type="match status" value="2"/>
</dbReference>
<protein>
    <submittedName>
        <fullName evidence="6">LysR family transcriptional regulator</fullName>
    </submittedName>
</protein>
<evidence type="ECO:0000256" key="3">
    <source>
        <dbReference type="ARBA" id="ARBA00023125"/>
    </source>
</evidence>
<evidence type="ECO:0000256" key="2">
    <source>
        <dbReference type="ARBA" id="ARBA00023015"/>
    </source>
</evidence>
<dbReference type="SUPFAM" id="SSF46785">
    <property type="entry name" value="Winged helix' DNA-binding domain"/>
    <property type="match status" value="1"/>
</dbReference>
<sequence>MELDLGAVRAFVAVVDEQHFGAAADQLELTQQAVSRRIAKLESALDTSLFQRARGGILLTQDGATFLPHARALVALADRAVASMRHGDRPLRVDVLGTRLVATELIRTFHETHHEVAIDVIVSRGLRSARSAFANESIDVAFARVVGEVEPGIESVPAYLEPLHIVVGREHGLAAQRQVRPAQLVGLTAWMPCNEPGSEWADFYDDLARCFGLTIDTSGPDFGWDNLLDDIASSRDRYTFGGQRLRTPWHPDIVQVPIVEPTPVYPHSMLWMRNNRHPALPLLIDHVTAGFRTFDPETQWLPPAEVRAGSFAALGGSKAVPEA</sequence>
<dbReference type="SUPFAM" id="SSF53850">
    <property type="entry name" value="Periplasmic binding protein-like II"/>
    <property type="match status" value="1"/>
</dbReference>
<dbReference type="InterPro" id="IPR036390">
    <property type="entry name" value="WH_DNA-bd_sf"/>
</dbReference>
<dbReference type="InterPro" id="IPR005119">
    <property type="entry name" value="LysR_subst-bd"/>
</dbReference>
<keyword evidence="2" id="KW-0805">Transcription regulation</keyword>
<comment type="similarity">
    <text evidence="1">Belongs to the LysR transcriptional regulatory family.</text>
</comment>
<evidence type="ECO:0000313" key="6">
    <source>
        <dbReference type="EMBL" id="MDA3629879.1"/>
    </source>
</evidence>
<proteinExistence type="inferred from homology"/>
<dbReference type="PRINTS" id="PR00039">
    <property type="entry name" value="HTHLYSR"/>
</dbReference>
<evidence type="ECO:0000259" key="5">
    <source>
        <dbReference type="PROSITE" id="PS50931"/>
    </source>
</evidence>
<evidence type="ECO:0000256" key="4">
    <source>
        <dbReference type="ARBA" id="ARBA00023163"/>
    </source>
</evidence>
<dbReference type="PROSITE" id="PS50931">
    <property type="entry name" value="HTH_LYSR"/>
    <property type="match status" value="1"/>
</dbReference>
<dbReference type="Pfam" id="PF00126">
    <property type="entry name" value="HTH_1"/>
    <property type="match status" value="1"/>
</dbReference>
<dbReference type="InterPro" id="IPR036388">
    <property type="entry name" value="WH-like_DNA-bd_sf"/>
</dbReference>
<keyword evidence="4" id="KW-0804">Transcription</keyword>
<name>A0ABT4V7F0_9PSEU</name>
<feature type="domain" description="HTH lysR-type" evidence="5">
    <location>
        <begin position="3"/>
        <end position="60"/>
    </location>
</feature>
<dbReference type="PANTHER" id="PTHR30346">
    <property type="entry name" value="TRANSCRIPTIONAL DUAL REGULATOR HCAR-RELATED"/>
    <property type="match status" value="1"/>
</dbReference>
<gene>
    <name evidence="6" type="ORF">OU415_30925</name>
</gene>
<comment type="caution">
    <text evidence="6">The sequence shown here is derived from an EMBL/GenBank/DDBJ whole genome shotgun (WGS) entry which is preliminary data.</text>
</comment>